<keyword evidence="2" id="KW-0328">Glycosyltransferase</keyword>
<proteinExistence type="predicted"/>
<sequence length="460" mass="54097">MTTAKSFSFFIIIILLFFIYSFFLPLNSISNKNVYETLIINKELLLNNNNNNNIKNMWKPKNFNLNCSGILEGNSDNIKEGINKRFILNDLPANFDVSCEGIHQRGFYPSKPLSVLEESYPIAYARNVYKDYYTLELQFLLSYAPQNHYCFAIDKKATSFRRNVEVLKKCFNNVYITDINYDMTSGGKNQALSSYECMKELIKKKWKYLFILQNDDFPLKSNLELVQILAARNGTMDIGYTNPNSVIEKRINLSKKWDHKSLNFIKNNSDESFNNDLLNKSMKFQKGYYPNGLPRESVEFIINNINLTTYLNQINTGRYGEDEMVWQTLFNDNFLKIPQWVHEDCVSEYYTEATYMVRFAIWTPKDCKSKLFSHSLCVMGIEMLHELKDNPKLFGYKFKSDQDMGAILCYSEYIYNKTYFEKSGNKNIEYYINLPQTKYQNAGYQGKKFIIENCKKNKKW</sequence>
<evidence type="ECO:0000256" key="4">
    <source>
        <dbReference type="ARBA" id="ARBA00023136"/>
    </source>
</evidence>
<keyword evidence="7" id="KW-1185">Reference proteome</keyword>
<feature type="transmembrane region" description="Helical" evidence="6">
    <location>
        <begin position="7"/>
        <end position="26"/>
    </location>
</feature>
<dbReference type="PANTHER" id="PTHR46671">
    <property type="entry name" value="PROTEIN CBG11221"/>
    <property type="match status" value="1"/>
</dbReference>
<dbReference type="STRING" id="6248.A0A0K0E035"/>
<keyword evidence="6" id="KW-1133">Transmembrane helix</keyword>
<dbReference type="GO" id="GO:0016020">
    <property type="term" value="C:membrane"/>
    <property type="evidence" value="ECO:0007669"/>
    <property type="project" value="UniProtKB-SubCell"/>
</dbReference>
<name>A0A0K0E035_STRER</name>
<keyword evidence="4 6" id="KW-0472">Membrane</keyword>
<dbReference type="InterPro" id="IPR003406">
    <property type="entry name" value="Glyco_trans_14"/>
</dbReference>
<evidence type="ECO:0000256" key="5">
    <source>
        <dbReference type="ARBA" id="ARBA00023180"/>
    </source>
</evidence>
<dbReference type="Proteomes" id="UP000035681">
    <property type="component" value="Unplaced"/>
</dbReference>
<evidence type="ECO:0000256" key="2">
    <source>
        <dbReference type="ARBA" id="ARBA00022676"/>
    </source>
</evidence>
<protein>
    <submittedName>
        <fullName evidence="8">C-type lectin domain-containing protein</fullName>
    </submittedName>
    <submittedName>
        <fullName evidence="9">Glycosyltransferase family 92 protein</fullName>
    </submittedName>
</protein>
<comment type="subcellular location">
    <subcellularLocation>
        <location evidence="1">Membrane</location>
        <topology evidence="1">Single-pass type II membrane protein</topology>
    </subcellularLocation>
</comment>
<keyword evidence="6" id="KW-0812">Transmembrane</keyword>
<accession>A0A0K0E035</accession>
<reference evidence="8" key="1">
    <citation type="submission" date="2015-08" db="UniProtKB">
        <authorList>
            <consortium name="WormBaseParasite"/>
        </authorList>
    </citation>
    <scope>IDENTIFICATION</scope>
</reference>
<dbReference type="WBParaSite" id="TCONS_00003247.p1">
    <property type="protein sequence ID" value="TCONS_00003247.p1"/>
    <property type="gene ID" value="XLOC_002991"/>
</dbReference>
<dbReference type="GO" id="GO:0016757">
    <property type="term" value="F:glycosyltransferase activity"/>
    <property type="evidence" value="ECO:0007669"/>
    <property type="project" value="UniProtKB-KW"/>
</dbReference>
<dbReference type="AlphaFoldDB" id="A0A0K0E035"/>
<keyword evidence="3" id="KW-0808">Transferase</keyword>
<evidence type="ECO:0000256" key="3">
    <source>
        <dbReference type="ARBA" id="ARBA00022679"/>
    </source>
</evidence>
<keyword evidence="5" id="KW-0325">Glycoprotein</keyword>
<evidence type="ECO:0000313" key="9">
    <source>
        <dbReference type="WBParaSite" id="TCONS_00003247.p1"/>
    </source>
</evidence>
<dbReference type="Pfam" id="PF02485">
    <property type="entry name" value="Branch"/>
    <property type="match status" value="1"/>
</dbReference>
<dbReference type="WBParaSite" id="SSTP_0000285200.1">
    <property type="protein sequence ID" value="SSTP_0000285200.1"/>
    <property type="gene ID" value="SSTP_0000285200"/>
</dbReference>
<evidence type="ECO:0000256" key="1">
    <source>
        <dbReference type="ARBA" id="ARBA00004606"/>
    </source>
</evidence>
<evidence type="ECO:0000256" key="6">
    <source>
        <dbReference type="SAM" id="Phobius"/>
    </source>
</evidence>
<organism evidence="8">
    <name type="scientific">Strongyloides stercoralis</name>
    <name type="common">Threadworm</name>
    <dbReference type="NCBI Taxonomy" id="6248"/>
    <lineage>
        <taxon>Eukaryota</taxon>
        <taxon>Metazoa</taxon>
        <taxon>Ecdysozoa</taxon>
        <taxon>Nematoda</taxon>
        <taxon>Chromadorea</taxon>
        <taxon>Rhabditida</taxon>
        <taxon>Tylenchina</taxon>
        <taxon>Panagrolaimomorpha</taxon>
        <taxon>Strongyloidoidea</taxon>
        <taxon>Strongyloididae</taxon>
        <taxon>Strongyloides</taxon>
    </lineage>
</organism>
<dbReference type="PANTHER" id="PTHR46671:SF7">
    <property type="entry name" value="CORE-2_I-BRANCHING ENZYME"/>
    <property type="match status" value="1"/>
</dbReference>
<evidence type="ECO:0000313" key="7">
    <source>
        <dbReference type="Proteomes" id="UP000035681"/>
    </source>
</evidence>
<evidence type="ECO:0000313" key="8">
    <source>
        <dbReference type="WBParaSite" id="SSTP_0000285200.1"/>
    </source>
</evidence>